<organism evidence="7 8">
    <name type="scientific">Lecanosticta acicola</name>
    <dbReference type="NCBI Taxonomy" id="111012"/>
    <lineage>
        <taxon>Eukaryota</taxon>
        <taxon>Fungi</taxon>
        <taxon>Dikarya</taxon>
        <taxon>Ascomycota</taxon>
        <taxon>Pezizomycotina</taxon>
        <taxon>Dothideomycetes</taxon>
        <taxon>Dothideomycetidae</taxon>
        <taxon>Mycosphaerellales</taxon>
        <taxon>Mycosphaerellaceae</taxon>
        <taxon>Lecanosticta</taxon>
    </lineage>
</organism>
<dbReference type="EMBL" id="CAVMBE010000001">
    <property type="protein sequence ID" value="CAK3742291.1"/>
    <property type="molecule type" value="Genomic_DNA"/>
</dbReference>
<dbReference type="GO" id="GO:0003950">
    <property type="term" value="F:NAD+ poly-ADP-ribosyltransferase activity"/>
    <property type="evidence" value="ECO:0007669"/>
    <property type="project" value="InterPro"/>
</dbReference>
<dbReference type="GO" id="GO:0016779">
    <property type="term" value="F:nucleotidyltransferase activity"/>
    <property type="evidence" value="ECO:0007669"/>
    <property type="project" value="UniProtKB-KW"/>
</dbReference>
<name>A0AAI8YRA2_9PEZI</name>
<keyword evidence="3" id="KW-0548">Nucleotidyltransferase</keyword>
<dbReference type="Pfam" id="PF00644">
    <property type="entry name" value="PARP"/>
    <property type="match status" value="1"/>
</dbReference>
<dbReference type="CDD" id="cd23802">
    <property type="entry name" value="UBCc_UBE2Q"/>
    <property type="match status" value="1"/>
</dbReference>
<dbReference type="Gene3D" id="3.10.110.10">
    <property type="entry name" value="Ubiquitin Conjugating Enzyme"/>
    <property type="match status" value="1"/>
</dbReference>
<dbReference type="SUPFAM" id="SSF54495">
    <property type="entry name" value="UBC-like"/>
    <property type="match status" value="1"/>
</dbReference>
<proteinExistence type="predicted"/>
<evidence type="ECO:0000256" key="4">
    <source>
        <dbReference type="ARBA" id="ARBA00023027"/>
    </source>
</evidence>
<evidence type="ECO:0000256" key="1">
    <source>
        <dbReference type="ARBA" id="ARBA00022676"/>
    </source>
</evidence>
<gene>
    <name evidence="7" type="ORF">LECACI_7A000088</name>
</gene>
<keyword evidence="2" id="KW-0808">Transferase</keyword>
<dbReference type="InterPro" id="IPR012317">
    <property type="entry name" value="Poly(ADP-ribose)pol_cat_dom"/>
</dbReference>
<dbReference type="InterPro" id="IPR000608">
    <property type="entry name" value="UBC"/>
</dbReference>
<evidence type="ECO:0000256" key="5">
    <source>
        <dbReference type="SAM" id="MobiDB-lite"/>
    </source>
</evidence>
<evidence type="ECO:0000256" key="2">
    <source>
        <dbReference type="ARBA" id="ARBA00022679"/>
    </source>
</evidence>
<keyword evidence="4" id="KW-0520">NAD</keyword>
<evidence type="ECO:0000256" key="3">
    <source>
        <dbReference type="ARBA" id="ARBA00022695"/>
    </source>
</evidence>
<protein>
    <submittedName>
        <fullName evidence="7">Related to ubiquitin conjugating enzyme</fullName>
    </submittedName>
</protein>
<accession>A0AAI8YRA2</accession>
<dbReference type="InterPro" id="IPR016135">
    <property type="entry name" value="UBQ-conjugating_enzyme/RWD"/>
</dbReference>
<sequence length="1216" mass="135190">MPRRQFVADLRKVQEGLLPEGITDVKAGEDDGQLVFTFVGALEPWKITALVPELADYPTSHEYMMFADDNAPRFLSTALNSVRGTGRKTVLELLHIVSTTLMNKVVSDNDGDSQMEDALLDDAEQFDDEEDSDGDIYDSDHEAFDLNPPAHNAAYATQAPSATPRTGGSNRQFRARVRADLREAKQAGFKVGYLGHLLDGYNAYVTVAIRIAKLGISEEAMQAWQIEPSDYLILIIQYPNGYKTNEELQRYDSIRLISNSGIRVVTGKKYKPTLQEAIKAFTAVRKESRPSTTASDLPGPEATEESSIRDTFISKPLVTLLQERLVPLLRFRSTGMDWLGAEGWYRHHMEAGAGEEKSDAVPDEYFAEESVPDSLPPIMHQDHYKTRGITQYSFPLLAMQYLLRHFVRCTEFCLVCHRKLDTEVEAIKPYVCDDSLCLYQYMSLGFGPSIEYELLAQPFVVDLLISFCYNSAAMLRLKDFPDGLSLQVPPVDSTAHIATDHYSRPYPPAGSPAGKGATPKKKEKDHASYKVGFDRSKLEIIFHDSSIKCPVRTGSWIVIQSVAIADSDLHCRVSDTTYFPTISINEPVIVPSPENGVASTKTPTLQTPAATRPVSPATTAPNWTPAEFQIYDQDFISLGKTEKCVAITRLLDTLPDVMQMREHLSAHQTAELKSWIERISPSALALLRWIIASNRACIMQVDGCVAGDKANGSKTNPTPSVFSKDQERCYGMNNYMQFRFAMGAPDKEQRFINEVRSTTERLQLDHPTIFAFHGSPLYNWHMIIREGLHYKNADHGRAYGDGVYHAKDASTSSGYSGMYRYGGASDSGKWPSSVLRISSALALNEIVNAPSEFTSCNPYYVVTQLDWIQTRYLFVQVDQKDGTVAIGQEKQPSNAYPQDPMRTPQGTSSKIVIPASAIKSRNMTRRADDPPKNPGPLKKLKTLLGSRAAQPVVIDDDSASVATDEEDIAILEEEPPEEKRAPAAFENKIVTINSGPKTDFQPGALDFSKLPIMPLPNYASSGTTKRLMKELQNLQKVQESSNLAELGWYIDVEKIENVYQWIVELHSFHTFEVKGKPLPLAEDMKKQNLKSIVLEVRFNKDFPFTPPYVRVIRPRFLTFQQGGGGHIVMGGAMCMELLTNTGWSSVSSMESVLMQIRMAIASEPFARLDQSGRGGSIDYGTAEGAEGYVRACNTHGWQVPPGFREMAYGAGQGDSL</sequence>
<dbReference type="PROSITE" id="PS50127">
    <property type="entry name" value="UBC_2"/>
    <property type="match status" value="1"/>
</dbReference>
<dbReference type="Proteomes" id="UP001296104">
    <property type="component" value="Unassembled WGS sequence"/>
</dbReference>
<dbReference type="AlphaFoldDB" id="A0AAI8YRA2"/>
<feature type="compositionally biased region" description="Polar residues" evidence="5">
    <location>
        <begin position="597"/>
        <end position="609"/>
    </location>
</feature>
<keyword evidence="1" id="KW-0328">Glycosyltransferase</keyword>
<reference evidence="7" key="1">
    <citation type="submission" date="2023-11" db="EMBL/GenBank/DDBJ databases">
        <authorList>
            <person name="Alioto T."/>
            <person name="Alioto T."/>
            <person name="Gomez Garrido J."/>
        </authorList>
    </citation>
    <scope>NUCLEOTIDE SEQUENCE</scope>
</reference>
<feature type="domain" description="UBC core" evidence="6">
    <location>
        <begin position="1022"/>
        <end position="1198"/>
    </location>
</feature>
<evidence type="ECO:0000313" key="7">
    <source>
        <dbReference type="EMBL" id="CAK3742291.1"/>
    </source>
</evidence>
<evidence type="ECO:0000313" key="8">
    <source>
        <dbReference type="Proteomes" id="UP001296104"/>
    </source>
</evidence>
<dbReference type="SUPFAM" id="SSF56399">
    <property type="entry name" value="ADP-ribosylation"/>
    <property type="match status" value="1"/>
</dbReference>
<dbReference type="InterPro" id="IPR051838">
    <property type="entry name" value="ARTD_PARP"/>
</dbReference>
<feature type="region of interest" description="Disordered" evidence="5">
    <location>
        <begin position="593"/>
        <end position="618"/>
    </location>
</feature>
<dbReference type="PANTHER" id="PTHR21328">
    <property type="entry name" value="POLY ADP-RIBOSE POLYMERASE FAMILY, MEMBER PARP"/>
    <property type="match status" value="1"/>
</dbReference>
<keyword evidence="8" id="KW-1185">Reference proteome</keyword>
<feature type="region of interest" description="Disordered" evidence="5">
    <location>
        <begin position="505"/>
        <end position="526"/>
    </location>
</feature>
<feature type="region of interest" description="Disordered" evidence="5">
    <location>
        <begin position="289"/>
        <end position="308"/>
    </location>
</feature>
<dbReference type="FunFam" id="3.10.110.10:FF:000107">
    <property type="entry name" value="Ubiquitin conjugating enzyme, putative"/>
    <property type="match status" value="1"/>
</dbReference>
<dbReference type="Gene3D" id="3.90.228.10">
    <property type="match status" value="1"/>
</dbReference>
<comment type="caution">
    <text evidence="7">The sequence shown here is derived from an EMBL/GenBank/DDBJ whole genome shotgun (WGS) entry which is preliminary data.</text>
</comment>
<evidence type="ECO:0000259" key="6">
    <source>
        <dbReference type="PROSITE" id="PS50127"/>
    </source>
</evidence>